<keyword evidence="1" id="KW-0812">Transmembrane</keyword>
<evidence type="ECO:0000256" key="1">
    <source>
        <dbReference type="SAM" id="Phobius"/>
    </source>
</evidence>
<keyword evidence="3" id="KW-0547">Nucleotide-binding</keyword>
<name>A0A7X2MYP9_9CLOT</name>
<dbReference type="SUPFAM" id="SSF52540">
    <property type="entry name" value="P-loop containing nucleoside triphosphate hydrolases"/>
    <property type="match status" value="1"/>
</dbReference>
<accession>A0A7X2MYP9</accession>
<protein>
    <submittedName>
        <fullName evidence="3">ATP-binding cassette domain-containing protein</fullName>
    </submittedName>
</protein>
<feature type="domain" description="ABC transporter" evidence="2">
    <location>
        <begin position="36"/>
        <end position="281"/>
    </location>
</feature>
<dbReference type="PROSITE" id="PS00211">
    <property type="entry name" value="ABC_TRANSPORTER_1"/>
    <property type="match status" value="1"/>
</dbReference>
<dbReference type="EMBL" id="VULX01000011">
    <property type="protein sequence ID" value="MSR91534.1"/>
    <property type="molecule type" value="Genomic_DNA"/>
</dbReference>
<feature type="transmembrane region" description="Helical" evidence="1">
    <location>
        <begin position="29"/>
        <end position="50"/>
    </location>
</feature>
<dbReference type="GO" id="GO:0042626">
    <property type="term" value="F:ATPase-coupled transmembrane transporter activity"/>
    <property type="evidence" value="ECO:0007669"/>
    <property type="project" value="TreeGrafter"/>
</dbReference>
<dbReference type="Gene3D" id="3.40.50.300">
    <property type="entry name" value="P-loop containing nucleotide triphosphate hydrolases"/>
    <property type="match status" value="1"/>
</dbReference>
<dbReference type="Pfam" id="PF00005">
    <property type="entry name" value="ABC_tran"/>
    <property type="match status" value="1"/>
</dbReference>
<gene>
    <name evidence="3" type="ORF">FYJ33_08955</name>
</gene>
<evidence type="ECO:0000313" key="4">
    <source>
        <dbReference type="Proteomes" id="UP000460287"/>
    </source>
</evidence>
<keyword evidence="1" id="KW-1133">Transmembrane helix</keyword>
<organism evidence="3 4">
    <name type="scientific">Inconstantimicrobium porci</name>
    <dbReference type="NCBI Taxonomy" id="2652291"/>
    <lineage>
        <taxon>Bacteria</taxon>
        <taxon>Bacillati</taxon>
        <taxon>Bacillota</taxon>
        <taxon>Clostridia</taxon>
        <taxon>Eubacteriales</taxon>
        <taxon>Clostridiaceae</taxon>
        <taxon>Inconstantimicrobium</taxon>
    </lineage>
</organism>
<dbReference type="AlphaFoldDB" id="A0A7X2MYP9"/>
<dbReference type="GO" id="GO:0005524">
    <property type="term" value="F:ATP binding"/>
    <property type="evidence" value="ECO:0007669"/>
    <property type="project" value="UniProtKB-KW"/>
</dbReference>
<sequence length="287" mass="32817">MVEKNKKYSIINNLIYSYKNLIKYEGKRYFVPTFFYIISGIAFPFMAILLPSEAVKLLSGRGDKLHIFLILSVYILFVGIASGFGVWMNEIFSALQRIVQNSEIMNGCRDFLEFGCINDELKDGHVNKDAIHEIKLENVSYKYPGDPKYAIKHKNAGLFDKVNNYPKKADTIILKELSEDGVDFSGGEMQKLMLARALYKDAPVIILDEPTAALDPIAESEMYDKYAIFAENKTSIFISHRMSSCRFCDDIIVFDKGKIVERGSHDELLSEDNYYASMWKAQSKYYA</sequence>
<keyword evidence="1" id="KW-0472">Membrane</keyword>
<keyword evidence="4" id="KW-1185">Reference proteome</keyword>
<dbReference type="InterPro" id="IPR027417">
    <property type="entry name" value="P-loop_NTPase"/>
</dbReference>
<comment type="caution">
    <text evidence="3">The sequence shown here is derived from an EMBL/GenBank/DDBJ whole genome shotgun (WGS) entry which is preliminary data.</text>
</comment>
<feature type="transmembrane region" description="Helical" evidence="1">
    <location>
        <begin position="65"/>
        <end position="87"/>
    </location>
</feature>
<dbReference type="PROSITE" id="PS50893">
    <property type="entry name" value="ABC_TRANSPORTER_2"/>
    <property type="match status" value="1"/>
</dbReference>
<keyword evidence="3" id="KW-0067">ATP-binding</keyword>
<dbReference type="PANTHER" id="PTHR24221:SF654">
    <property type="entry name" value="ATP-BINDING CASSETTE SUB-FAMILY B MEMBER 6"/>
    <property type="match status" value="1"/>
</dbReference>
<dbReference type="InterPro" id="IPR003439">
    <property type="entry name" value="ABC_transporter-like_ATP-bd"/>
</dbReference>
<dbReference type="PANTHER" id="PTHR24221">
    <property type="entry name" value="ATP-BINDING CASSETTE SUB-FAMILY B"/>
    <property type="match status" value="1"/>
</dbReference>
<proteinExistence type="predicted"/>
<evidence type="ECO:0000313" key="3">
    <source>
        <dbReference type="EMBL" id="MSR91534.1"/>
    </source>
</evidence>
<dbReference type="RefSeq" id="WP_154531422.1">
    <property type="nucleotide sequence ID" value="NZ_VULX01000011.1"/>
</dbReference>
<dbReference type="InterPro" id="IPR039421">
    <property type="entry name" value="Type_1_exporter"/>
</dbReference>
<dbReference type="GO" id="GO:0016887">
    <property type="term" value="F:ATP hydrolysis activity"/>
    <property type="evidence" value="ECO:0007669"/>
    <property type="project" value="InterPro"/>
</dbReference>
<evidence type="ECO:0000259" key="2">
    <source>
        <dbReference type="PROSITE" id="PS50893"/>
    </source>
</evidence>
<dbReference type="InterPro" id="IPR017871">
    <property type="entry name" value="ABC_transporter-like_CS"/>
</dbReference>
<reference evidence="3 4" key="1">
    <citation type="submission" date="2019-08" db="EMBL/GenBank/DDBJ databases">
        <title>In-depth cultivation of the pig gut microbiome towards novel bacterial diversity and tailored functional studies.</title>
        <authorList>
            <person name="Wylensek D."/>
            <person name="Hitch T.C.A."/>
            <person name="Clavel T."/>
        </authorList>
    </citation>
    <scope>NUCLEOTIDE SEQUENCE [LARGE SCALE GENOMIC DNA]</scope>
    <source>
        <strain evidence="3 4">WCA-383-APC-5B</strain>
    </source>
</reference>
<dbReference type="Proteomes" id="UP000460287">
    <property type="component" value="Unassembled WGS sequence"/>
</dbReference>